<comment type="caution">
    <text evidence="2">The sequence shown here is derived from an EMBL/GenBank/DDBJ whole genome shotgun (WGS) entry which is preliminary data.</text>
</comment>
<sequence length="72" mass="7044">MTDAAMTAAGVTCARDRAGSTTIHAGIGGRLQGSGLSVVGIDVRDRGHAFGAAATDAPAKGSVDPRLEGPPV</sequence>
<dbReference type="RefSeq" id="WP_211603073.1">
    <property type="nucleotide sequence ID" value="NZ_JAGSNF010000015.1"/>
</dbReference>
<name>A0A941D8I4_9MICO</name>
<keyword evidence="3" id="KW-1185">Reference proteome</keyword>
<feature type="region of interest" description="Disordered" evidence="1">
    <location>
        <begin position="52"/>
        <end position="72"/>
    </location>
</feature>
<dbReference type="Proteomes" id="UP000677016">
    <property type="component" value="Unassembled WGS sequence"/>
</dbReference>
<dbReference type="EMBL" id="JAGSNF010000015">
    <property type="protein sequence ID" value="MBR7743818.1"/>
    <property type="molecule type" value="Genomic_DNA"/>
</dbReference>
<feature type="compositionally biased region" description="Basic and acidic residues" evidence="1">
    <location>
        <begin position="63"/>
        <end position="72"/>
    </location>
</feature>
<evidence type="ECO:0000313" key="3">
    <source>
        <dbReference type="Proteomes" id="UP000677016"/>
    </source>
</evidence>
<reference evidence="2" key="1">
    <citation type="submission" date="2021-04" db="EMBL/GenBank/DDBJ databases">
        <title>Phycicoccus avicenniae sp. nov., a novel endophytic actinomycetes isolated from branch of Avicennia mariana.</title>
        <authorList>
            <person name="Tuo L."/>
        </authorList>
    </citation>
    <scope>NUCLEOTIDE SEQUENCE</scope>
    <source>
        <strain evidence="2">BSK3Z-2</strain>
    </source>
</reference>
<protein>
    <submittedName>
        <fullName evidence="2">Uncharacterized protein</fullName>
    </submittedName>
</protein>
<accession>A0A941D8I4</accession>
<organism evidence="2 3">
    <name type="scientific">Phycicoccus avicenniae</name>
    <dbReference type="NCBI Taxonomy" id="2828860"/>
    <lineage>
        <taxon>Bacteria</taxon>
        <taxon>Bacillati</taxon>
        <taxon>Actinomycetota</taxon>
        <taxon>Actinomycetes</taxon>
        <taxon>Micrococcales</taxon>
        <taxon>Intrasporangiaceae</taxon>
        <taxon>Phycicoccus</taxon>
    </lineage>
</organism>
<evidence type="ECO:0000256" key="1">
    <source>
        <dbReference type="SAM" id="MobiDB-lite"/>
    </source>
</evidence>
<proteinExistence type="predicted"/>
<gene>
    <name evidence="2" type="ORF">KC207_11005</name>
</gene>
<dbReference type="AlphaFoldDB" id="A0A941D8I4"/>
<evidence type="ECO:0000313" key="2">
    <source>
        <dbReference type="EMBL" id="MBR7743818.1"/>
    </source>
</evidence>